<organism evidence="2 3">
    <name type="scientific">Leptotrichia trevisanii</name>
    <dbReference type="NCBI Taxonomy" id="109328"/>
    <lineage>
        <taxon>Bacteria</taxon>
        <taxon>Fusobacteriati</taxon>
        <taxon>Fusobacteriota</taxon>
        <taxon>Fusobacteriia</taxon>
        <taxon>Fusobacteriales</taxon>
        <taxon>Leptotrichiaceae</taxon>
        <taxon>Leptotrichia</taxon>
    </lineage>
</organism>
<gene>
    <name evidence="2" type="ORF">JMUB3870_1565</name>
</gene>
<dbReference type="InterPro" id="IPR051396">
    <property type="entry name" value="Bact_Antivir_Def_Nuclease"/>
</dbReference>
<dbReference type="PANTHER" id="PTHR43581:SF4">
    <property type="entry name" value="ATP_GTP PHOSPHATASE"/>
    <property type="match status" value="1"/>
</dbReference>
<dbReference type="Gene3D" id="3.40.50.300">
    <property type="entry name" value="P-loop containing nucleotide triphosphate hydrolases"/>
    <property type="match status" value="1"/>
</dbReference>
<dbReference type="Pfam" id="PF13304">
    <property type="entry name" value="AAA_21"/>
    <property type="match status" value="1"/>
</dbReference>
<name>A0A510K1H1_9FUSO</name>
<evidence type="ECO:0000313" key="3">
    <source>
        <dbReference type="Proteomes" id="UP000422644"/>
    </source>
</evidence>
<proteinExistence type="predicted"/>
<dbReference type="AlphaFoldDB" id="A0A510K1H1"/>
<dbReference type="EMBL" id="AP019831">
    <property type="protein sequence ID" value="BBM45446.1"/>
    <property type="molecule type" value="Genomic_DNA"/>
</dbReference>
<dbReference type="GO" id="GO:0005524">
    <property type="term" value="F:ATP binding"/>
    <property type="evidence" value="ECO:0007669"/>
    <property type="project" value="InterPro"/>
</dbReference>
<dbReference type="SUPFAM" id="SSF52540">
    <property type="entry name" value="P-loop containing nucleoside triphosphate hydrolases"/>
    <property type="match status" value="1"/>
</dbReference>
<dbReference type="InterPro" id="IPR003959">
    <property type="entry name" value="ATPase_AAA_core"/>
</dbReference>
<protein>
    <recommendedName>
        <fullName evidence="1">ATPase AAA-type core domain-containing protein</fullName>
    </recommendedName>
</protein>
<dbReference type="OrthoDB" id="8610837at2"/>
<dbReference type="GO" id="GO:0016887">
    <property type="term" value="F:ATP hydrolysis activity"/>
    <property type="evidence" value="ECO:0007669"/>
    <property type="project" value="InterPro"/>
</dbReference>
<evidence type="ECO:0000259" key="1">
    <source>
        <dbReference type="Pfam" id="PF13304"/>
    </source>
</evidence>
<keyword evidence="3" id="KW-1185">Reference proteome</keyword>
<feature type="domain" description="ATPase AAA-type core" evidence="1">
    <location>
        <begin position="48"/>
        <end position="310"/>
    </location>
</feature>
<dbReference type="InterPro" id="IPR027417">
    <property type="entry name" value="P-loop_NTPase"/>
</dbReference>
<reference evidence="2 3" key="1">
    <citation type="submission" date="2019-07" db="EMBL/GenBank/DDBJ databases">
        <title>Complete Genome Sequence of Leptotrichia trevisanii Strain JMUB3870.</title>
        <authorList>
            <person name="Watanabe S."/>
            <person name="Cui L."/>
        </authorList>
    </citation>
    <scope>NUCLEOTIDE SEQUENCE [LARGE SCALE GENOMIC DNA]</scope>
    <source>
        <strain evidence="2 3">JMUB3870</strain>
    </source>
</reference>
<dbReference type="RefSeq" id="WP_155282866.1">
    <property type="nucleotide sequence ID" value="NZ_AP019831.1"/>
</dbReference>
<dbReference type="PANTHER" id="PTHR43581">
    <property type="entry name" value="ATP/GTP PHOSPHATASE"/>
    <property type="match status" value="1"/>
</dbReference>
<accession>A0A510K1H1</accession>
<sequence length="382" mass="44837">MIIMRLKIDNFYSFKDFEINFSYPRKVKNSLIEHEFIEKIPNFRFKKLNIIMGANSAGKTTFGKMLRNIFNFIAKQRVDLLLEAVNKEGTEAMFELDIVLKEENKYNLYRLNVVVEKIMLNEDNEHLNIKKMKLSKATLNKNDSYERAIERLDVVKKYSQEENEKNETEKILDEINGFGWFFNFPQSNNLTKKIKNLNVASNILKTFDNTIQNIKEIENTENGYQIIFKNRDSVLLQNGKIVDRDILSSGTEEALGIIFAIDQMIQEPDRPFYIDEKFSHAHSELEKSILSIMIDIMGNESQLFFTTHNSDILTMNFPTHSFTFLSKREDGKIKVTYPEDMIKRNDRNLINYVKNNVFDTIPDDELIYDIIDIINNKRKGVI</sequence>
<evidence type="ECO:0000313" key="2">
    <source>
        <dbReference type="EMBL" id="BBM45446.1"/>
    </source>
</evidence>
<dbReference type="Proteomes" id="UP000422644">
    <property type="component" value="Chromosome"/>
</dbReference>